<evidence type="ECO:0000256" key="6">
    <source>
        <dbReference type="ARBA" id="ARBA00022857"/>
    </source>
</evidence>
<gene>
    <name evidence="12" type="ORF">HYQ43_11985</name>
</gene>
<evidence type="ECO:0000256" key="8">
    <source>
        <dbReference type="ARBA" id="ARBA00032024"/>
    </source>
</evidence>
<dbReference type="Gene3D" id="3.40.50.720">
    <property type="entry name" value="NAD(P)-binding Rossmann-like Domain"/>
    <property type="match status" value="1"/>
</dbReference>
<dbReference type="InterPro" id="IPR008927">
    <property type="entry name" value="6-PGluconate_DH-like_C_sf"/>
</dbReference>
<dbReference type="GO" id="GO:0008677">
    <property type="term" value="F:2-dehydropantoate 2-reductase activity"/>
    <property type="evidence" value="ECO:0007669"/>
    <property type="project" value="UniProtKB-EC"/>
</dbReference>
<dbReference type="SUPFAM" id="SSF48179">
    <property type="entry name" value="6-phosphogluconate dehydrogenase C-terminal domain-like"/>
    <property type="match status" value="1"/>
</dbReference>
<keyword evidence="6" id="KW-0521">NADP</keyword>
<dbReference type="GO" id="GO:0005737">
    <property type="term" value="C:cytoplasm"/>
    <property type="evidence" value="ECO:0007669"/>
    <property type="project" value="TreeGrafter"/>
</dbReference>
<dbReference type="Gene3D" id="1.10.1040.10">
    <property type="entry name" value="N-(1-d-carboxylethyl)-l-norvaline Dehydrogenase, domain 2"/>
    <property type="match status" value="1"/>
</dbReference>
<evidence type="ECO:0000256" key="3">
    <source>
        <dbReference type="ARBA" id="ARBA00013014"/>
    </source>
</evidence>
<dbReference type="PANTHER" id="PTHR43765:SF2">
    <property type="entry name" value="2-DEHYDROPANTOATE 2-REDUCTASE"/>
    <property type="match status" value="1"/>
</dbReference>
<keyword evidence="5" id="KW-0566">Pantothenate biosynthesis</keyword>
<dbReference type="UniPathway" id="UPA00028">
    <property type="reaction ID" value="UER00004"/>
</dbReference>
<dbReference type="AlphaFoldDB" id="A0A7H9BV21"/>
<evidence type="ECO:0000256" key="7">
    <source>
        <dbReference type="ARBA" id="ARBA00023002"/>
    </source>
</evidence>
<sequence length="355" mass="38077">MRAAIIGAGSLGTIIGALMAKGGRPVDLVDTNRAHVDALNRDGARVTGEMELLVPVHALTPDAMSGQYDLVFLLSKQTANQAVLSHLLPFLHDESIVCTLQNGIPEPSVAAVVGQGRTIGGAVGFGATWMGPGVSSLTTTAEAVRKFAFEIGEMDGVMRPRLTRVQDYLSCVGRTELLDDLMGIRWSKVLMNATFSGMSAALGCTFGEVMDDPRALLCVAFIADETVRAAHAAGHRMAPMQGEDFERFALASPASVPEVLPLIRKIWSQHRQLRASMLQDLEKGRDTEIGFINGIVCRTGRGHGLATPFNDRVVELVSEAQAARGVPDFSNIDRFDDLLRPHPALLDSISRGNHG</sequence>
<evidence type="ECO:0000259" key="11">
    <source>
        <dbReference type="Pfam" id="PF08546"/>
    </source>
</evidence>
<dbReference type="EMBL" id="CP058690">
    <property type="protein sequence ID" value="QLH14973.1"/>
    <property type="molecule type" value="Genomic_DNA"/>
</dbReference>
<dbReference type="GO" id="GO:0050661">
    <property type="term" value="F:NADP binding"/>
    <property type="evidence" value="ECO:0007669"/>
    <property type="project" value="TreeGrafter"/>
</dbReference>
<evidence type="ECO:0000256" key="4">
    <source>
        <dbReference type="ARBA" id="ARBA00019465"/>
    </source>
</evidence>
<evidence type="ECO:0000259" key="10">
    <source>
        <dbReference type="Pfam" id="PF02558"/>
    </source>
</evidence>
<comment type="similarity">
    <text evidence="2">Belongs to the ketopantoate reductase family.</text>
</comment>
<protein>
    <recommendedName>
        <fullName evidence="4">2-dehydropantoate 2-reductase</fullName>
        <ecNumber evidence="3">1.1.1.169</ecNumber>
    </recommendedName>
    <alternativeName>
        <fullName evidence="8">Ketopantoate reductase</fullName>
    </alternativeName>
</protein>
<reference evidence="12 13" key="1">
    <citation type="submission" date="2020-07" db="EMBL/GenBank/DDBJ databases">
        <title>The complete genome of Paracoccus pantotrophus ACCC 10489.</title>
        <authorList>
            <person name="Si Y."/>
        </authorList>
    </citation>
    <scope>NUCLEOTIDE SEQUENCE [LARGE SCALE GENOMIC DNA]</scope>
    <source>
        <strain evidence="12 13">ACCC10489</strain>
    </source>
</reference>
<evidence type="ECO:0000256" key="9">
    <source>
        <dbReference type="ARBA" id="ARBA00048793"/>
    </source>
</evidence>
<dbReference type="InterPro" id="IPR050838">
    <property type="entry name" value="Ketopantoate_reductase"/>
</dbReference>
<evidence type="ECO:0000313" key="12">
    <source>
        <dbReference type="EMBL" id="QLH14973.1"/>
    </source>
</evidence>
<evidence type="ECO:0000256" key="5">
    <source>
        <dbReference type="ARBA" id="ARBA00022655"/>
    </source>
</evidence>
<feature type="domain" description="Ketopantoate reductase N-terminal" evidence="10">
    <location>
        <begin position="4"/>
        <end position="140"/>
    </location>
</feature>
<name>A0A7H9BV21_PARPN</name>
<dbReference type="InterPro" id="IPR003710">
    <property type="entry name" value="ApbA"/>
</dbReference>
<dbReference type="SUPFAM" id="SSF51735">
    <property type="entry name" value="NAD(P)-binding Rossmann-fold domains"/>
    <property type="match status" value="1"/>
</dbReference>
<dbReference type="GO" id="GO:0015940">
    <property type="term" value="P:pantothenate biosynthetic process"/>
    <property type="evidence" value="ECO:0007669"/>
    <property type="project" value="UniProtKB-UniPathway"/>
</dbReference>
<dbReference type="Pfam" id="PF08546">
    <property type="entry name" value="ApbA_C"/>
    <property type="match status" value="1"/>
</dbReference>
<dbReference type="NCBIfam" id="TIGR00745">
    <property type="entry name" value="apbA_panE"/>
    <property type="match status" value="1"/>
</dbReference>
<dbReference type="EC" id="1.1.1.169" evidence="3"/>
<proteinExistence type="inferred from homology"/>
<dbReference type="InterPro" id="IPR013752">
    <property type="entry name" value="KPA_reductase"/>
</dbReference>
<dbReference type="Proteomes" id="UP000509322">
    <property type="component" value="Chromosome 2"/>
</dbReference>
<evidence type="ECO:0000256" key="2">
    <source>
        <dbReference type="ARBA" id="ARBA00007870"/>
    </source>
</evidence>
<dbReference type="PANTHER" id="PTHR43765">
    <property type="entry name" value="2-DEHYDROPANTOATE 2-REDUCTASE-RELATED"/>
    <property type="match status" value="1"/>
</dbReference>
<keyword evidence="7 12" id="KW-0560">Oxidoreductase</keyword>
<comment type="pathway">
    <text evidence="1">Cofactor biosynthesis; (R)-pantothenate biosynthesis; (R)-pantoate from 3-methyl-2-oxobutanoate: step 2/2.</text>
</comment>
<dbReference type="Pfam" id="PF02558">
    <property type="entry name" value="ApbA"/>
    <property type="match status" value="1"/>
</dbReference>
<dbReference type="RefSeq" id="WP_024844864.1">
    <property type="nucleotide sequence ID" value="NZ_CP038203.1"/>
</dbReference>
<comment type="catalytic activity">
    <reaction evidence="9">
        <text>(R)-pantoate + NADP(+) = 2-dehydropantoate + NADPH + H(+)</text>
        <dbReference type="Rhea" id="RHEA:16233"/>
        <dbReference type="ChEBI" id="CHEBI:11561"/>
        <dbReference type="ChEBI" id="CHEBI:15378"/>
        <dbReference type="ChEBI" id="CHEBI:15980"/>
        <dbReference type="ChEBI" id="CHEBI:57783"/>
        <dbReference type="ChEBI" id="CHEBI:58349"/>
        <dbReference type="EC" id="1.1.1.169"/>
    </reaction>
</comment>
<organism evidence="12 13">
    <name type="scientific">Paracoccus pantotrophus</name>
    <name type="common">Thiosphaera pantotropha</name>
    <dbReference type="NCBI Taxonomy" id="82367"/>
    <lineage>
        <taxon>Bacteria</taxon>
        <taxon>Pseudomonadati</taxon>
        <taxon>Pseudomonadota</taxon>
        <taxon>Alphaproteobacteria</taxon>
        <taxon>Rhodobacterales</taxon>
        <taxon>Paracoccaceae</taxon>
        <taxon>Paracoccus</taxon>
    </lineage>
</organism>
<dbReference type="InterPro" id="IPR036291">
    <property type="entry name" value="NAD(P)-bd_dom_sf"/>
</dbReference>
<evidence type="ECO:0000256" key="1">
    <source>
        <dbReference type="ARBA" id="ARBA00004994"/>
    </source>
</evidence>
<dbReference type="InterPro" id="IPR013332">
    <property type="entry name" value="KPR_N"/>
</dbReference>
<accession>A0A7H9BV21</accession>
<feature type="domain" description="Ketopantoate reductase C-terminal" evidence="11">
    <location>
        <begin position="180"/>
        <end position="319"/>
    </location>
</feature>
<evidence type="ECO:0000313" key="13">
    <source>
        <dbReference type="Proteomes" id="UP000509322"/>
    </source>
</evidence>
<dbReference type="InterPro" id="IPR013328">
    <property type="entry name" value="6PGD_dom2"/>
</dbReference>